<keyword evidence="3" id="KW-1185">Reference proteome</keyword>
<evidence type="ECO:0000313" key="3">
    <source>
        <dbReference type="Proteomes" id="UP001363622"/>
    </source>
</evidence>
<name>A0ABR1KD75_9PEZI</name>
<keyword evidence="1" id="KW-0812">Transmembrane</keyword>
<sequence>MANFILHAGHLRRRLLLYRSLFSFVVLRFHAYVGACLLACLLACFLPSFPSLRPTNYRKPGNAFLGREGRPHPPPTTVWRAGGLDPVIVKKSVKPLSWVCVCVCVCVCVSQGRNPCHLPSRTKWAVCLQSWSSAIVTRSLCSRANWTGLDGLLSRLACCLLVDSQIAVSPPWAVSSSLALPVLQPSPHLHYHRRSYLRNPGKINRRRRHHLPAKSPCM</sequence>
<keyword evidence="1" id="KW-0472">Membrane</keyword>
<evidence type="ECO:0000256" key="1">
    <source>
        <dbReference type="SAM" id="Phobius"/>
    </source>
</evidence>
<organism evidence="2 3">
    <name type="scientific">Phyllosticta citriasiana</name>
    <dbReference type="NCBI Taxonomy" id="595635"/>
    <lineage>
        <taxon>Eukaryota</taxon>
        <taxon>Fungi</taxon>
        <taxon>Dikarya</taxon>
        <taxon>Ascomycota</taxon>
        <taxon>Pezizomycotina</taxon>
        <taxon>Dothideomycetes</taxon>
        <taxon>Dothideomycetes incertae sedis</taxon>
        <taxon>Botryosphaeriales</taxon>
        <taxon>Phyllostictaceae</taxon>
        <taxon>Phyllosticta</taxon>
    </lineage>
</organism>
<comment type="caution">
    <text evidence="2">The sequence shown here is derived from an EMBL/GenBank/DDBJ whole genome shotgun (WGS) entry which is preliminary data.</text>
</comment>
<dbReference type="EMBL" id="JBBPHU010000012">
    <property type="protein sequence ID" value="KAK7511373.1"/>
    <property type="molecule type" value="Genomic_DNA"/>
</dbReference>
<reference evidence="2 3" key="1">
    <citation type="submission" date="2024-04" db="EMBL/GenBank/DDBJ databases">
        <title>Phyllosticta paracitricarpa is synonymous to the EU quarantine fungus P. citricarpa based on phylogenomic analyses.</title>
        <authorList>
            <consortium name="Lawrence Berkeley National Laboratory"/>
            <person name="Van Ingen-Buijs V.A."/>
            <person name="Van Westerhoven A.C."/>
            <person name="Haridas S."/>
            <person name="Skiadas P."/>
            <person name="Martin F."/>
            <person name="Groenewald J.Z."/>
            <person name="Crous P.W."/>
            <person name="Seidl M.F."/>
        </authorList>
    </citation>
    <scope>NUCLEOTIDE SEQUENCE [LARGE SCALE GENOMIC DNA]</scope>
    <source>
        <strain evidence="2 3">CBS 123371</strain>
    </source>
</reference>
<evidence type="ECO:0000313" key="2">
    <source>
        <dbReference type="EMBL" id="KAK7511373.1"/>
    </source>
</evidence>
<keyword evidence="1" id="KW-1133">Transmembrane helix</keyword>
<dbReference type="Proteomes" id="UP001363622">
    <property type="component" value="Unassembled WGS sequence"/>
</dbReference>
<protein>
    <submittedName>
        <fullName evidence="2">Uncharacterized protein</fullName>
    </submittedName>
</protein>
<proteinExistence type="predicted"/>
<accession>A0ABR1KD75</accession>
<feature type="transmembrane region" description="Helical" evidence="1">
    <location>
        <begin position="21"/>
        <end position="49"/>
    </location>
</feature>
<gene>
    <name evidence="2" type="ORF">IWZ03DRAFT_386345</name>
</gene>